<feature type="compositionally biased region" description="Low complexity" evidence="1">
    <location>
        <begin position="100"/>
        <end position="109"/>
    </location>
</feature>
<dbReference type="Pfam" id="PF22281">
    <property type="entry name" value="DUF6959"/>
    <property type="match status" value="1"/>
</dbReference>
<protein>
    <submittedName>
        <fullName evidence="2">Uncharacterized protein</fullName>
    </submittedName>
</protein>
<name>A0A1C4YXL9_9ACTN</name>
<accession>A0A1C4YXL9</accession>
<feature type="region of interest" description="Disordered" evidence="1">
    <location>
        <begin position="87"/>
        <end position="109"/>
    </location>
</feature>
<dbReference type="RefSeq" id="WP_197700753.1">
    <property type="nucleotide sequence ID" value="NZ_LT607410.1"/>
</dbReference>
<evidence type="ECO:0000256" key="1">
    <source>
        <dbReference type="SAM" id="MobiDB-lite"/>
    </source>
</evidence>
<reference evidence="2 3" key="1">
    <citation type="submission" date="2016-06" db="EMBL/GenBank/DDBJ databases">
        <authorList>
            <person name="Kjaerup R.B."/>
            <person name="Dalgaard T.S."/>
            <person name="Juul-Madsen H.R."/>
        </authorList>
    </citation>
    <scope>NUCLEOTIDE SEQUENCE [LARGE SCALE GENOMIC DNA]</scope>
    <source>
        <strain evidence="2 3">DSM 43821</strain>
    </source>
</reference>
<proteinExistence type="predicted"/>
<evidence type="ECO:0000313" key="2">
    <source>
        <dbReference type="EMBL" id="SCF25434.1"/>
    </source>
</evidence>
<dbReference type="InterPro" id="IPR053801">
    <property type="entry name" value="DUF6959"/>
</dbReference>
<dbReference type="AlphaFoldDB" id="A0A1C4YXL9"/>
<dbReference type="Proteomes" id="UP000198228">
    <property type="component" value="Chromosome I"/>
</dbReference>
<feature type="compositionally biased region" description="Pro residues" evidence="1">
    <location>
        <begin position="88"/>
        <end position="99"/>
    </location>
</feature>
<dbReference type="EMBL" id="LT607410">
    <property type="protein sequence ID" value="SCF25434.1"/>
    <property type="molecule type" value="Genomic_DNA"/>
</dbReference>
<gene>
    <name evidence="2" type="ORF">GA0074696_3814</name>
</gene>
<evidence type="ECO:0000313" key="3">
    <source>
        <dbReference type="Proteomes" id="UP000198228"/>
    </source>
</evidence>
<organism evidence="2 3">
    <name type="scientific">Micromonospora purpureochromogenes</name>
    <dbReference type="NCBI Taxonomy" id="47872"/>
    <lineage>
        <taxon>Bacteria</taxon>
        <taxon>Bacillati</taxon>
        <taxon>Actinomycetota</taxon>
        <taxon>Actinomycetes</taxon>
        <taxon>Micromonosporales</taxon>
        <taxon>Micromonosporaceae</taxon>
        <taxon>Micromonospora</taxon>
    </lineage>
</organism>
<sequence>MERIEVDLHDRGNAAVLRLPPRRFPGVLIQGDSLSVLREDVELVRAALRAGDLVTAREWADHLGAELDALLGHYVAVLDRDGITLPFVRPPPPPGPTAGPAPDWAGDGG</sequence>